<dbReference type="PROSITE" id="PS51450">
    <property type="entry name" value="LRR"/>
    <property type="match status" value="3"/>
</dbReference>
<dbReference type="GO" id="GO:0005874">
    <property type="term" value="C:microtubule"/>
    <property type="evidence" value="ECO:0007669"/>
    <property type="project" value="UniProtKB-KW"/>
</dbReference>
<evidence type="ECO:0000256" key="10">
    <source>
        <dbReference type="ARBA" id="ARBA00049659"/>
    </source>
</evidence>
<dbReference type="PANTHER" id="PTHR15454:SF73">
    <property type="entry name" value="DYNEIN AXONEMAL LIGHT CHAIN 1"/>
    <property type="match status" value="1"/>
</dbReference>
<dbReference type="GO" id="GO:0030286">
    <property type="term" value="C:dynein complex"/>
    <property type="evidence" value="ECO:0007669"/>
    <property type="project" value="UniProtKB-KW"/>
</dbReference>
<dbReference type="GeneID" id="17353588"/>
<evidence type="ECO:0000256" key="9">
    <source>
        <dbReference type="ARBA" id="ARBA00023273"/>
    </source>
</evidence>
<dbReference type="SMART" id="SM00365">
    <property type="entry name" value="LRR_SD22"/>
    <property type="match status" value="3"/>
</dbReference>
<dbReference type="RefSeq" id="XP_005846416.1">
    <property type="nucleotide sequence ID" value="XM_005846354.1"/>
</dbReference>
<dbReference type="KEGG" id="cvr:CHLNCDRAFT_135528"/>
<dbReference type="SUPFAM" id="SSF52058">
    <property type="entry name" value="L domain-like"/>
    <property type="match status" value="1"/>
</dbReference>
<evidence type="ECO:0000256" key="8">
    <source>
        <dbReference type="ARBA" id="ARBA00023212"/>
    </source>
</evidence>
<dbReference type="eggNOG" id="KOG0531">
    <property type="taxonomic scope" value="Eukaryota"/>
</dbReference>
<keyword evidence="4" id="KW-0493">Microtubule</keyword>
<keyword evidence="13" id="KW-1185">Reference proteome</keyword>
<evidence type="ECO:0000256" key="7">
    <source>
        <dbReference type="ARBA" id="ARBA00023175"/>
    </source>
</evidence>
<comment type="similarity">
    <text evidence="10">Belongs to the dynein light chain LC1-type family.</text>
</comment>
<keyword evidence="5" id="KW-0677">Repeat</keyword>
<dbReference type="Pfam" id="PF12799">
    <property type="entry name" value="LRR_4"/>
    <property type="match status" value="1"/>
</dbReference>
<reference evidence="12 13" key="1">
    <citation type="journal article" date="2010" name="Plant Cell">
        <title>The Chlorella variabilis NC64A genome reveals adaptation to photosymbiosis, coevolution with viruses, and cryptic sex.</title>
        <authorList>
            <person name="Blanc G."/>
            <person name="Duncan G."/>
            <person name="Agarkova I."/>
            <person name="Borodovsky M."/>
            <person name="Gurnon J."/>
            <person name="Kuo A."/>
            <person name="Lindquist E."/>
            <person name="Lucas S."/>
            <person name="Pangilinan J."/>
            <person name="Polle J."/>
            <person name="Salamov A."/>
            <person name="Terry A."/>
            <person name="Yamada T."/>
            <person name="Dunigan D.D."/>
            <person name="Grigoriev I.V."/>
            <person name="Claverie J.M."/>
            <person name="Van Etten J.L."/>
        </authorList>
    </citation>
    <scope>NUCLEOTIDE SEQUENCE [LARGE SCALE GENOMIC DNA]</scope>
    <source>
        <strain evidence="12 13">NC64A</strain>
    </source>
</reference>
<dbReference type="EMBL" id="GL433848">
    <property type="protein sequence ID" value="EFN54314.1"/>
    <property type="molecule type" value="Genomic_DNA"/>
</dbReference>
<evidence type="ECO:0000256" key="3">
    <source>
        <dbReference type="ARBA" id="ARBA00022614"/>
    </source>
</evidence>
<evidence type="ECO:0000256" key="5">
    <source>
        <dbReference type="ARBA" id="ARBA00022737"/>
    </source>
</evidence>
<evidence type="ECO:0000256" key="6">
    <source>
        <dbReference type="ARBA" id="ARBA00023017"/>
    </source>
</evidence>
<keyword evidence="6" id="KW-0243">Dynein</keyword>
<sequence>MAKATSCKEALARWLAGPGGGVAAGEAERVELTGLCPPIDKMDSSLAALHACRHLALSTNNLDKIGNLTGLERLEVLSLGRNCLKKLENLEAVAGTLQQLWLSYNQIDRLAGIEKCSQLRVLYASNNRIKDWAEIDRLSALPELEDLLLVGNPLYNEWKENGALPQYRIEVLKRVPTLKKLDGQPVDVEEREAGKK</sequence>
<dbReference type="InterPro" id="IPR025875">
    <property type="entry name" value="Leu-rich_rpt_4"/>
</dbReference>
<dbReference type="AlphaFoldDB" id="E1ZID4"/>
<dbReference type="GO" id="GO:0005930">
    <property type="term" value="C:axoneme"/>
    <property type="evidence" value="ECO:0007669"/>
    <property type="project" value="UniProtKB-SubCell"/>
</dbReference>
<evidence type="ECO:0000256" key="1">
    <source>
        <dbReference type="ARBA" id="ARBA00004430"/>
    </source>
</evidence>
<evidence type="ECO:0000256" key="11">
    <source>
        <dbReference type="ARBA" id="ARBA00049760"/>
    </source>
</evidence>
<comment type="subcellular location">
    <subcellularLocation>
        <location evidence="1">Cytoplasm</location>
        <location evidence="1">Cytoskeleton</location>
        <location evidence="1">Cilium axoneme</location>
    </subcellularLocation>
</comment>
<gene>
    <name evidence="12" type="ORF">CHLNCDRAFT_135528</name>
</gene>
<evidence type="ECO:0000313" key="12">
    <source>
        <dbReference type="EMBL" id="EFN54314.1"/>
    </source>
</evidence>
<proteinExistence type="inferred from homology"/>
<protein>
    <recommendedName>
        <fullName evidence="11">Dynein axonemal light chain 1</fullName>
    </recommendedName>
</protein>
<keyword evidence="3" id="KW-0433">Leucine-rich repeat</keyword>
<dbReference type="OMA" id="NCERISM"/>
<keyword evidence="8" id="KW-0206">Cytoskeleton</keyword>
<keyword evidence="2" id="KW-0963">Cytoplasm</keyword>
<dbReference type="InterPro" id="IPR032675">
    <property type="entry name" value="LRR_dom_sf"/>
</dbReference>
<dbReference type="PANTHER" id="PTHR15454">
    <property type="entry name" value="NISCHARIN RELATED"/>
    <property type="match status" value="1"/>
</dbReference>
<dbReference type="Gene3D" id="3.80.10.10">
    <property type="entry name" value="Ribonuclease Inhibitor"/>
    <property type="match status" value="1"/>
</dbReference>
<evidence type="ECO:0000256" key="4">
    <source>
        <dbReference type="ARBA" id="ARBA00022701"/>
    </source>
</evidence>
<keyword evidence="9" id="KW-0966">Cell projection</keyword>
<dbReference type="Proteomes" id="UP000008141">
    <property type="component" value="Unassembled WGS sequence"/>
</dbReference>
<dbReference type="FunFam" id="3.80.10.10:FF:000049">
    <property type="entry name" value="Dynein light chain 1"/>
    <property type="match status" value="1"/>
</dbReference>
<dbReference type="OrthoDB" id="266138at2759"/>
<name>E1ZID4_CHLVA</name>
<dbReference type="STRING" id="554065.E1ZID4"/>
<evidence type="ECO:0000256" key="2">
    <source>
        <dbReference type="ARBA" id="ARBA00022490"/>
    </source>
</evidence>
<dbReference type="InterPro" id="IPR001611">
    <property type="entry name" value="Leu-rich_rpt"/>
</dbReference>
<accession>E1ZID4</accession>
<keyword evidence="7" id="KW-0505">Motor protein</keyword>
<dbReference type="InParanoid" id="E1ZID4"/>
<evidence type="ECO:0000313" key="13">
    <source>
        <dbReference type="Proteomes" id="UP000008141"/>
    </source>
</evidence>
<organism evidence="13">
    <name type="scientific">Chlorella variabilis</name>
    <name type="common">Green alga</name>
    <dbReference type="NCBI Taxonomy" id="554065"/>
    <lineage>
        <taxon>Eukaryota</taxon>
        <taxon>Viridiplantae</taxon>
        <taxon>Chlorophyta</taxon>
        <taxon>core chlorophytes</taxon>
        <taxon>Trebouxiophyceae</taxon>
        <taxon>Chlorellales</taxon>
        <taxon>Chlorellaceae</taxon>
        <taxon>Chlorella clade</taxon>
        <taxon>Chlorella</taxon>
    </lineage>
</organism>